<dbReference type="PROSITE" id="PS00076">
    <property type="entry name" value="PYRIDINE_REDOX_1"/>
    <property type="match status" value="1"/>
</dbReference>
<keyword evidence="15" id="KW-1185">Reference proteome</keyword>
<feature type="binding site" evidence="9">
    <location>
        <position position="51"/>
    </location>
    <ligand>
        <name>FAD</name>
        <dbReference type="ChEBI" id="CHEBI:57692"/>
    </ligand>
</feature>
<dbReference type="GO" id="GO:0006749">
    <property type="term" value="P:glutathione metabolic process"/>
    <property type="evidence" value="ECO:0007669"/>
    <property type="project" value="InterPro"/>
</dbReference>
<dbReference type="FunFam" id="3.30.390.30:FF:000003">
    <property type="entry name" value="Glutathione reductase"/>
    <property type="match status" value="1"/>
</dbReference>
<reference evidence="14 15" key="1">
    <citation type="submission" date="2018-02" db="EMBL/GenBank/DDBJ databases">
        <title>Insights into the biology of acidophilic members of the Acidiferrobacteraceae family derived from comparative genomic analyses.</title>
        <authorList>
            <person name="Issotta F."/>
            <person name="Thyssen C."/>
            <person name="Mena C."/>
            <person name="Moya A."/>
            <person name="Bellenberg S."/>
            <person name="Sproer C."/>
            <person name="Covarrubias P.C."/>
            <person name="Sand W."/>
            <person name="Quatrini R."/>
            <person name="Vera M."/>
        </authorList>
    </citation>
    <scope>NUCLEOTIDE SEQUENCE [LARGE SCALE GENOMIC DNA]</scope>
    <source>
        <strain evidence="15">m-1</strain>
    </source>
</reference>
<dbReference type="GO" id="GO:0050660">
    <property type="term" value="F:flavin adenine dinucleotide binding"/>
    <property type="evidence" value="ECO:0007669"/>
    <property type="project" value="InterPro"/>
</dbReference>
<dbReference type="EMBL" id="PSYR01000002">
    <property type="protein sequence ID" value="RCN55953.1"/>
    <property type="molecule type" value="Genomic_DNA"/>
</dbReference>
<keyword evidence="3 11" id="KW-0285">Flavoprotein</keyword>
<evidence type="ECO:0000313" key="14">
    <source>
        <dbReference type="EMBL" id="RCN55953.1"/>
    </source>
</evidence>
<dbReference type="SUPFAM" id="SSF51905">
    <property type="entry name" value="FAD/NAD(P)-binding domain"/>
    <property type="match status" value="1"/>
</dbReference>
<evidence type="ECO:0000256" key="3">
    <source>
        <dbReference type="ARBA" id="ARBA00022630"/>
    </source>
</evidence>
<evidence type="ECO:0000256" key="6">
    <source>
        <dbReference type="ARBA" id="ARBA00023157"/>
    </source>
</evidence>
<evidence type="ECO:0000313" key="15">
    <source>
        <dbReference type="Proteomes" id="UP000253250"/>
    </source>
</evidence>
<feature type="binding site" evidence="9">
    <location>
        <position position="302"/>
    </location>
    <ligand>
        <name>FAD</name>
        <dbReference type="ChEBI" id="CHEBI:57692"/>
    </ligand>
</feature>
<dbReference type="GO" id="GO:0034599">
    <property type="term" value="P:cellular response to oxidative stress"/>
    <property type="evidence" value="ECO:0007669"/>
    <property type="project" value="TreeGrafter"/>
</dbReference>
<dbReference type="PIRSF" id="PIRSF000350">
    <property type="entry name" value="Mercury_reductase_MerA"/>
    <property type="match status" value="1"/>
</dbReference>
<dbReference type="InterPro" id="IPR012999">
    <property type="entry name" value="Pyr_OxRdtase_I_AS"/>
</dbReference>
<feature type="disulfide bond" description="Redox-active" evidence="10">
    <location>
        <begin position="42"/>
        <end position="47"/>
    </location>
</feature>
<dbReference type="SUPFAM" id="SSF55424">
    <property type="entry name" value="FAD/NAD-linked reductases, dimerisation (C-terminal) domain"/>
    <property type="match status" value="1"/>
</dbReference>
<evidence type="ECO:0000259" key="12">
    <source>
        <dbReference type="Pfam" id="PF02852"/>
    </source>
</evidence>
<keyword evidence="9" id="KW-0520">NAD</keyword>
<evidence type="ECO:0000256" key="10">
    <source>
        <dbReference type="PIRSR" id="PIRSR000350-4"/>
    </source>
</evidence>
<feature type="domain" description="FAD/NAD(P)-binding" evidence="13">
    <location>
        <begin position="5"/>
        <end position="317"/>
    </location>
</feature>
<dbReference type="InterPro" id="IPR036188">
    <property type="entry name" value="FAD/NAD-bd_sf"/>
</dbReference>
<dbReference type="InterPro" id="IPR006322">
    <property type="entry name" value="Glutathione_Rdtase_euk/bac"/>
</dbReference>
<dbReference type="PRINTS" id="PR00411">
    <property type="entry name" value="PNDRDTASEI"/>
</dbReference>
<dbReference type="PANTHER" id="PTHR42737">
    <property type="entry name" value="GLUTATHIONE REDUCTASE"/>
    <property type="match status" value="1"/>
</dbReference>
<evidence type="ECO:0000256" key="8">
    <source>
        <dbReference type="PIRSR" id="PIRSR000350-2"/>
    </source>
</evidence>
<keyword evidence="6" id="KW-1015">Disulfide bond</keyword>
<evidence type="ECO:0000256" key="4">
    <source>
        <dbReference type="ARBA" id="ARBA00022827"/>
    </source>
</evidence>
<dbReference type="FunFam" id="3.50.50.60:FF:000235">
    <property type="entry name" value="Glutathione reductase"/>
    <property type="match status" value="1"/>
</dbReference>
<keyword evidence="9" id="KW-0547">Nucleotide-binding</keyword>
<dbReference type="OrthoDB" id="9800167at2"/>
<dbReference type="Gene3D" id="3.50.50.60">
    <property type="entry name" value="FAD/NAD(P)-binding domain"/>
    <property type="match status" value="2"/>
</dbReference>
<dbReference type="GO" id="GO:0050661">
    <property type="term" value="F:NADP binding"/>
    <property type="evidence" value="ECO:0007669"/>
    <property type="project" value="InterPro"/>
</dbReference>
<feature type="binding site" evidence="9">
    <location>
        <position position="114"/>
    </location>
    <ligand>
        <name>FAD</name>
        <dbReference type="ChEBI" id="CHEBI:57692"/>
    </ligand>
</feature>
<dbReference type="InterPro" id="IPR016156">
    <property type="entry name" value="FAD/NAD-linked_Rdtase_dimer_sf"/>
</dbReference>
<feature type="binding site" evidence="9">
    <location>
        <position position="261"/>
    </location>
    <ligand>
        <name>NAD(+)</name>
        <dbReference type="ChEBI" id="CHEBI:57540"/>
    </ligand>
</feature>
<dbReference type="GO" id="GO:0005829">
    <property type="term" value="C:cytosol"/>
    <property type="evidence" value="ECO:0007669"/>
    <property type="project" value="TreeGrafter"/>
</dbReference>
<dbReference type="PANTHER" id="PTHR42737:SF2">
    <property type="entry name" value="GLUTATHIONE REDUCTASE"/>
    <property type="match status" value="1"/>
</dbReference>
<feature type="binding site" evidence="9">
    <location>
        <begin position="173"/>
        <end position="180"/>
    </location>
    <ligand>
        <name>NAD(+)</name>
        <dbReference type="ChEBI" id="CHEBI:57540"/>
    </ligand>
</feature>
<dbReference type="GO" id="GO:0045454">
    <property type="term" value="P:cell redox homeostasis"/>
    <property type="evidence" value="ECO:0007669"/>
    <property type="project" value="InterPro"/>
</dbReference>
<dbReference type="InterPro" id="IPR004099">
    <property type="entry name" value="Pyr_nucl-diS_OxRdtase_dimer"/>
</dbReference>
<dbReference type="InterPro" id="IPR046952">
    <property type="entry name" value="GSHR/TRXR-like"/>
</dbReference>
<keyword evidence="5 11" id="KW-0560">Oxidoreductase</keyword>
<dbReference type="GO" id="GO:0004362">
    <property type="term" value="F:glutathione-disulfide reductase (NADPH) activity"/>
    <property type="evidence" value="ECO:0007669"/>
    <property type="project" value="InterPro"/>
</dbReference>
<evidence type="ECO:0000256" key="1">
    <source>
        <dbReference type="ARBA" id="ARBA00007532"/>
    </source>
</evidence>
<evidence type="ECO:0000256" key="7">
    <source>
        <dbReference type="ARBA" id="ARBA00023284"/>
    </source>
</evidence>
<dbReference type="NCBIfam" id="TIGR01421">
    <property type="entry name" value="gluta_reduc_1"/>
    <property type="match status" value="1"/>
</dbReference>
<comment type="cofactor">
    <cofactor evidence="9">
        <name>FAD</name>
        <dbReference type="ChEBI" id="CHEBI:57692"/>
    </cofactor>
    <text evidence="9">Binds 1 FAD per subunit.</text>
</comment>
<proteinExistence type="inferred from homology"/>
<name>A0A368HC00_9GAMM</name>
<dbReference type="RefSeq" id="WP_114283476.1">
    <property type="nucleotide sequence ID" value="NZ_PSYR01000002.1"/>
</dbReference>
<gene>
    <name evidence="14" type="ORF">C4900_08645</name>
</gene>
<dbReference type="Pfam" id="PF02852">
    <property type="entry name" value="Pyr_redox_dim"/>
    <property type="match status" value="1"/>
</dbReference>
<feature type="binding site" evidence="9">
    <location>
        <begin position="138"/>
        <end position="140"/>
    </location>
    <ligand>
        <name>FAD</name>
        <dbReference type="ChEBI" id="CHEBI:57692"/>
    </ligand>
</feature>
<sequence length="449" mass="47776">MTEHYDLLILGGGSGGIATANRAAAHGARCALIEKGPLGGACVNVGCVPKKLFWNAAHMHQCAQTARDYGFAPLLGDFDWAAHKRARDTYIARLNSRYHAGLADNGVTVIAGHGRFVDPRTIEVDGGRYQADHIVVATGSRPLVPEVPGAAWGLTSDDFFALAARPRKVAVVGAGYIAVELASLLRALGSEVSLVMRGVHLLATFDPMLREGLTDALTTAGINLLPQRHVAGIDKADDTLSLRYKDGETLCGLDTVLWAVGRIPNTDALGLDKAGITPADNGIIATDPFQNTAVPGLYAIGDLTGRAALTPVAIAAGRRLADRLFGGQPDRRLDYDLIPTVVFSHPPIGSVGLTEPEARDRHGPDAVKVYRTRFAPMTQAFSKEPHRTAMKLVTVGREERVVGLHIIGEAADEMLQGFAVAIKMGATKKDLDDTLAIHPTSAEELVTMR</sequence>
<dbReference type="PRINTS" id="PR00368">
    <property type="entry name" value="FADPNR"/>
</dbReference>
<organism evidence="14 15">
    <name type="scientific">Acidiferrobacter thiooxydans</name>
    <dbReference type="NCBI Taxonomy" id="163359"/>
    <lineage>
        <taxon>Bacteria</taxon>
        <taxon>Pseudomonadati</taxon>
        <taxon>Pseudomonadota</taxon>
        <taxon>Gammaproteobacteria</taxon>
        <taxon>Acidiferrobacterales</taxon>
        <taxon>Acidiferrobacteraceae</taxon>
        <taxon>Acidiferrobacter</taxon>
    </lineage>
</organism>
<accession>A0A368HC00</accession>
<protein>
    <submittedName>
        <fullName evidence="14">Glutathione-disulfide reductase</fullName>
    </submittedName>
</protein>
<dbReference type="AlphaFoldDB" id="A0A368HC00"/>
<evidence type="ECO:0000256" key="5">
    <source>
        <dbReference type="ARBA" id="ARBA00023002"/>
    </source>
</evidence>
<evidence type="ECO:0000256" key="11">
    <source>
        <dbReference type="RuleBase" id="RU003691"/>
    </source>
</evidence>
<dbReference type="Proteomes" id="UP000253250">
    <property type="component" value="Unassembled WGS sequence"/>
</dbReference>
<evidence type="ECO:0000259" key="13">
    <source>
        <dbReference type="Pfam" id="PF07992"/>
    </source>
</evidence>
<keyword evidence="7 11" id="KW-0676">Redox-active center</keyword>
<feature type="domain" description="Pyridine nucleotide-disulphide oxidoreductase dimerisation" evidence="12">
    <location>
        <begin position="338"/>
        <end position="448"/>
    </location>
</feature>
<feature type="active site" description="Proton acceptor" evidence="8">
    <location>
        <position position="438"/>
    </location>
</feature>
<evidence type="ECO:0000256" key="2">
    <source>
        <dbReference type="ARBA" id="ARBA00011738"/>
    </source>
</evidence>
<comment type="subunit">
    <text evidence="2">Homodimer.</text>
</comment>
<keyword evidence="4 9" id="KW-0274">FAD</keyword>
<dbReference type="NCBIfam" id="NF004776">
    <property type="entry name" value="PRK06116.1"/>
    <property type="match status" value="1"/>
</dbReference>
<dbReference type="Pfam" id="PF07992">
    <property type="entry name" value="Pyr_redox_2"/>
    <property type="match status" value="1"/>
</dbReference>
<evidence type="ECO:0000256" key="9">
    <source>
        <dbReference type="PIRSR" id="PIRSR000350-3"/>
    </source>
</evidence>
<dbReference type="InterPro" id="IPR023753">
    <property type="entry name" value="FAD/NAD-binding_dom"/>
</dbReference>
<dbReference type="Gene3D" id="3.30.390.30">
    <property type="match status" value="1"/>
</dbReference>
<comment type="caution">
    <text evidence="14">The sequence shown here is derived from an EMBL/GenBank/DDBJ whole genome shotgun (WGS) entry which is preliminary data.</text>
</comment>
<comment type="similarity">
    <text evidence="1 11">Belongs to the class-I pyridine nucleotide-disulfide oxidoreductase family.</text>
</comment>
<dbReference type="InterPro" id="IPR001100">
    <property type="entry name" value="Pyr_nuc-diS_OxRdtase"/>
</dbReference>